<gene>
    <name evidence="1" type="ORF">NTEN_LOCUS9809</name>
</gene>
<sequence>ASNYGSIVCYLPTNGSHQASFTLEASIRVRWLQDSISLRHLADLRQRARRRGQERRCPQLERREVHLPWTQPSSPPPVHLRQWRASEPRLSGSLFAREVHVRDNRGLGETNSN</sequence>
<dbReference type="AlphaFoldDB" id="A0A6H5GLT2"/>
<proteinExistence type="predicted"/>
<dbReference type="EMBL" id="CADCXU010014859">
    <property type="protein sequence ID" value="CAB0004332.1"/>
    <property type="molecule type" value="Genomic_DNA"/>
</dbReference>
<protein>
    <submittedName>
        <fullName evidence="1">Uncharacterized protein</fullName>
    </submittedName>
</protein>
<dbReference type="Proteomes" id="UP000479000">
    <property type="component" value="Unassembled WGS sequence"/>
</dbReference>
<name>A0A6H5GLT2_9HEMI</name>
<reference evidence="1 2" key="1">
    <citation type="submission" date="2020-02" db="EMBL/GenBank/DDBJ databases">
        <authorList>
            <person name="Ferguson B K."/>
        </authorList>
    </citation>
    <scope>NUCLEOTIDE SEQUENCE [LARGE SCALE GENOMIC DNA]</scope>
</reference>
<feature type="non-terminal residue" evidence="1">
    <location>
        <position position="1"/>
    </location>
</feature>
<accession>A0A6H5GLT2</accession>
<organism evidence="1 2">
    <name type="scientific">Nesidiocoris tenuis</name>
    <dbReference type="NCBI Taxonomy" id="355587"/>
    <lineage>
        <taxon>Eukaryota</taxon>
        <taxon>Metazoa</taxon>
        <taxon>Ecdysozoa</taxon>
        <taxon>Arthropoda</taxon>
        <taxon>Hexapoda</taxon>
        <taxon>Insecta</taxon>
        <taxon>Pterygota</taxon>
        <taxon>Neoptera</taxon>
        <taxon>Paraneoptera</taxon>
        <taxon>Hemiptera</taxon>
        <taxon>Heteroptera</taxon>
        <taxon>Panheteroptera</taxon>
        <taxon>Cimicomorpha</taxon>
        <taxon>Miridae</taxon>
        <taxon>Dicyphina</taxon>
        <taxon>Nesidiocoris</taxon>
    </lineage>
</organism>
<keyword evidence="2" id="KW-1185">Reference proteome</keyword>
<evidence type="ECO:0000313" key="1">
    <source>
        <dbReference type="EMBL" id="CAB0004332.1"/>
    </source>
</evidence>
<evidence type="ECO:0000313" key="2">
    <source>
        <dbReference type="Proteomes" id="UP000479000"/>
    </source>
</evidence>